<dbReference type="PROSITE" id="PS00130">
    <property type="entry name" value="U_DNA_GLYCOSYLASE"/>
    <property type="match status" value="1"/>
</dbReference>
<evidence type="ECO:0000259" key="12">
    <source>
        <dbReference type="SMART" id="SM00986"/>
    </source>
</evidence>
<comment type="caution">
    <text evidence="13">The sequence shown here is derived from an EMBL/GenBank/DDBJ whole genome shotgun (WGS) entry which is preliminary data.</text>
</comment>
<dbReference type="InterPro" id="IPR018085">
    <property type="entry name" value="Ura-DNA_Glyclase_AS"/>
</dbReference>
<dbReference type="Pfam" id="PF03167">
    <property type="entry name" value="UDG"/>
    <property type="match status" value="1"/>
</dbReference>
<keyword evidence="7 9" id="KW-0378">Hydrolase</keyword>
<evidence type="ECO:0000256" key="3">
    <source>
        <dbReference type="ARBA" id="ARBA00008184"/>
    </source>
</evidence>
<keyword evidence="14" id="KW-1185">Reference proteome</keyword>
<dbReference type="PANTHER" id="PTHR11264">
    <property type="entry name" value="URACIL-DNA GLYCOSYLASE"/>
    <property type="match status" value="1"/>
</dbReference>
<evidence type="ECO:0000256" key="11">
    <source>
        <dbReference type="RuleBase" id="RU003780"/>
    </source>
</evidence>
<reference evidence="13 14" key="1">
    <citation type="submission" date="2018-06" db="EMBL/GenBank/DDBJ databases">
        <title>Genomic Encyclopedia of Type Strains, Phase III (KMG-III): the genomes of soil and plant-associated and newly described type strains.</title>
        <authorList>
            <person name="Whitman W."/>
        </authorList>
    </citation>
    <scope>NUCLEOTIDE SEQUENCE [LARGE SCALE GENOMIC DNA]</scope>
    <source>
        <strain evidence="13 14">CECT 7732</strain>
    </source>
</reference>
<evidence type="ECO:0000256" key="9">
    <source>
        <dbReference type="HAMAP-Rule" id="MF_00148"/>
    </source>
</evidence>
<comment type="similarity">
    <text evidence="3 9 11">Belongs to the uracil-DNA glycosylase (UDG) superfamily. UNG family.</text>
</comment>
<dbReference type="NCBIfam" id="NF003592">
    <property type="entry name" value="PRK05254.1-5"/>
    <property type="match status" value="1"/>
</dbReference>
<dbReference type="SMART" id="SM00987">
    <property type="entry name" value="UreE_C"/>
    <property type="match status" value="1"/>
</dbReference>
<evidence type="ECO:0000256" key="4">
    <source>
        <dbReference type="ARBA" id="ARBA00012030"/>
    </source>
</evidence>
<keyword evidence="9" id="KW-0963">Cytoplasm</keyword>
<dbReference type="SUPFAM" id="SSF52141">
    <property type="entry name" value="Uracil-DNA glycosylase-like"/>
    <property type="match status" value="1"/>
</dbReference>
<dbReference type="OrthoDB" id="9804372at2"/>
<dbReference type="NCBIfam" id="TIGR00628">
    <property type="entry name" value="ung"/>
    <property type="match status" value="1"/>
</dbReference>
<evidence type="ECO:0000313" key="14">
    <source>
        <dbReference type="Proteomes" id="UP000252086"/>
    </source>
</evidence>
<dbReference type="CDD" id="cd10027">
    <property type="entry name" value="UDG-F1-like"/>
    <property type="match status" value="1"/>
</dbReference>
<comment type="function">
    <text evidence="2 9 11">Excises uracil residues from the DNA which can arise as a result of misincorporation of dUMP residues by DNA polymerase or due to deamination of cytosine.</text>
</comment>
<evidence type="ECO:0000256" key="10">
    <source>
        <dbReference type="PROSITE-ProRule" id="PRU10072"/>
    </source>
</evidence>
<dbReference type="Proteomes" id="UP000252086">
    <property type="component" value="Unassembled WGS sequence"/>
</dbReference>
<evidence type="ECO:0000256" key="7">
    <source>
        <dbReference type="ARBA" id="ARBA00022801"/>
    </source>
</evidence>
<feature type="domain" description="Uracil-DNA glycosylase-like" evidence="12">
    <location>
        <begin position="51"/>
        <end position="211"/>
    </location>
</feature>
<organism evidence="13 14">
    <name type="scientific">Marinomonas aquiplantarum</name>
    <dbReference type="NCBI Taxonomy" id="491951"/>
    <lineage>
        <taxon>Bacteria</taxon>
        <taxon>Pseudomonadati</taxon>
        <taxon>Pseudomonadota</taxon>
        <taxon>Gammaproteobacteria</taxon>
        <taxon>Oceanospirillales</taxon>
        <taxon>Oceanospirillaceae</taxon>
        <taxon>Marinomonas</taxon>
    </lineage>
</organism>
<dbReference type="PANTHER" id="PTHR11264:SF0">
    <property type="entry name" value="URACIL-DNA GLYCOSYLASE"/>
    <property type="match status" value="1"/>
</dbReference>
<dbReference type="EC" id="3.2.2.27" evidence="4 9"/>
<accession>A0A366D4E5</accession>
<name>A0A366D4E5_9GAMM</name>
<comment type="catalytic activity">
    <reaction evidence="1 9 11">
        <text>Hydrolyzes single-stranded DNA or mismatched double-stranded DNA and polynucleotides, releasing free uracil.</text>
        <dbReference type="EC" id="3.2.2.27"/>
    </reaction>
</comment>
<gene>
    <name evidence="9" type="primary">ung</name>
    <name evidence="13" type="ORF">DFP76_102314</name>
</gene>
<protein>
    <recommendedName>
        <fullName evidence="5 9">Uracil-DNA glycosylase</fullName>
        <shortName evidence="9">UDG</shortName>
        <ecNumber evidence="4 9">3.2.2.27</ecNumber>
    </recommendedName>
</protein>
<comment type="subcellular location">
    <subcellularLocation>
        <location evidence="9">Cytoplasm</location>
    </subcellularLocation>
</comment>
<dbReference type="RefSeq" id="WP_113873540.1">
    <property type="nucleotide sequence ID" value="NZ_QNRF01000002.1"/>
</dbReference>
<dbReference type="NCBIfam" id="NF003588">
    <property type="entry name" value="PRK05254.1-1"/>
    <property type="match status" value="1"/>
</dbReference>
<dbReference type="SMART" id="SM00986">
    <property type="entry name" value="UDG"/>
    <property type="match status" value="1"/>
</dbReference>
<evidence type="ECO:0000256" key="6">
    <source>
        <dbReference type="ARBA" id="ARBA00022763"/>
    </source>
</evidence>
<dbReference type="InterPro" id="IPR005122">
    <property type="entry name" value="Uracil-DNA_glycosylase-like"/>
</dbReference>
<evidence type="ECO:0000256" key="1">
    <source>
        <dbReference type="ARBA" id="ARBA00001400"/>
    </source>
</evidence>
<dbReference type="GO" id="GO:0005737">
    <property type="term" value="C:cytoplasm"/>
    <property type="evidence" value="ECO:0007669"/>
    <property type="project" value="UniProtKB-SubCell"/>
</dbReference>
<dbReference type="EMBL" id="QNRF01000002">
    <property type="protein sequence ID" value="RBO84913.1"/>
    <property type="molecule type" value="Genomic_DNA"/>
</dbReference>
<dbReference type="GO" id="GO:0097510">
    <property type="term" value="P:base-excision repair, AP site formation via deaminated base removal"/>
    <property type="evidence" value="ECO:0007669"/>
    <property type="project" value="TreeGrafter"/>
</dbReference>
<evidence type="ECO:0000313" key="13">
    <source>
        <dbReference type="EMBL" id="RBO84913.1"/>
    </source>
</evidence>
<keyword evidence="8 9" id="KW-0234">DNA repair</keyword>
<dbReference type="GO" id="GO:0004844">
    <property type="term" value="F:uracil DNA N-glycosylase activity"/>
    <property type="evidence" value="ECO:0007669"/>
    <property type="project" value="UniProtKB-UniRule"/>
</dbReference>
<dbReference type="NCBIfam" id="NF003591">
    <property type="entry name" value="PRK05254.1-4"/>
    <property type="match status" value="1"/>
</dbReference>
<evidence type="ECO:0000256" key="5">
    <source>
        <dbReference type="ARBA" id="ARBA00018429"/>
    </source>
</evidence>
<keyword evidence="6 9" id="KW-0227">DNA damage</keyword>
<dbReference type="Gene3D" id="3.40.470.10">
    <property type="entry name" value="Uracil-DNA glycosylase-like domain"/>
    <property type="match status" value="1"/>
</dbReference>
<dbReference type="InterPro" id="IPR002043">
    <property type="entry name" value="UDG_fam1"/>
</dbReference>
<dbReference type="NCBIfam" id="NF003589">
    <property type="entry name" value="PRK05254.1-2"/>
    <property type="match status" value="1"/>
</dbReference>
<sequence>MTAWMTLENDWQAKLEDEFNQDYMLSLQAFLASQSDVSVFPEESLYLAALNQTSFENVKVVILGQDPYHGEGQAHGLSFSVKTGTKVPPSLVNMYKELQQDLGIKPANHGYLKAWAEQGVLLLNSVLTVEAGKAGSHQNKGWETFTDKIIALLNQQKQGVVFLLWGSYAQQKGRFIDRQKHCVLKAVHPSPLSAYRGFFGCGHFSKANEYLRQQGKQPIEWALEEIEQDDEKEGQIHLPF</sequence>
<evidence type="ECO:0000256" key="8">
    <source>
        <dbReference type="ARBA" id="ARBA00023204"/>
    </source>
</evidence>
<dbReference type="AlphaFoldDB" id="A0A366D4E5"/>
<dbReference type="FunFam" id="3.40.470.10:FF:000001">
    <property type="entry name" value="Uracil-DNA glycosylase"/>
    <property type="match status" value="1"/>
</dbReference>
<dbReference type="HAMAP" id="MF_00148">
    <property type="entry name" value="UDG"/>
    <property type="match status" value="1"/>
</dbReference>
<dbReference type="InterPro" id="IPR036895">
    <property type="entry name" value="Uracil-DNA_glycosylase-like_sf"/>
</dbReference>
<feature type="active site" description="Proton acceptor" evidence="9 10">
    <location>
        <position position="66"/>
    </location>
</feature>
<evidence type="ECO:0000256" key="2">
    <source>
        <dbReference type="ARBA" id="ARBA00002631"/>
    </source>
</evidence>
<proteinExistence type="inferred from homology"/>